<dbReference type="SUPFAM" id="SSF57850">
    <property type="entry name" value="RING/U-box"/>
    <property type="match status" value="1"/>
</dbReference>
<dbReference type="Gene3D" id="3.30.40.10">
    <property type="entry name" value="Zinc/RING finger domain, C3HC4 (zinc finger)"/>
    <property type="match status" value="1"/>
</dbReference>
<dbReference type="KEGG" id="tet:TTHERM_00446490"/>
<dbReference type="Pfam" id="PF00498">
    <property type="entry name" value="FHA"/>
    <property type="match status" value="1"/>
</dbReference>
<keyword evidence="1" id="KW-0479">Metal-binding</keyword>
<dbReference type="GeneID" id="7831345"/>
<keyword evidence="2" id="KW-0863">Zinc-finger</keyword>
<dbReference type="Proteomes" id="UP000009168">
    <property type="component" value="Unassembled WGS sequence"/>
</dbReference>
<dbReference type="PROSITE" id="PS51292">
    <property type="entry name" value="ZF_RING_CH"/>
    <property type="match status" value="1"/>
</dbReference>
<evidence type="ECO:0000259" key="5">
    <source>
        <dbReference type="PROSITE" id="PS51292"/>
    </source>
</evidence>
<dbReference type="STRING" id="312017.I7LWZ8"/>
<evidence type="ECO:0000256" key="2">
    <source>
        <dbReference type="ARBA" id="ARBA00022771"/>
    </source>
</evidence>
<dbReference type="InterPro" id="IPR008984">
    <property type="entry name" value="SMAD_FHA_dom_sf"/>
</dbReference>
<feature type="domain" description="RING-CH-type" evidence="5">
    <location>
        <begin position="163"/>
        <end position="239"/>
    </location>
</feature>
<dbReference type="Gene3D" id="2.60.200.20">
    <property type="match status" value="1"/>
</dbReference>
<accession>I7LWZ8</accession>
<organism evidence="6 7">
    <name type="scientific">Tetrahymena thermophila (strain SB210)</name>
    <dbReference type="NCBI Taxonomy" id="312017"/>
    <lineage>
        <taxon>Eukaryota</taxon>
        <taxon>Sar</taxon>
        <taxon>Alveolata</taxon>
        <taxon>Ciliophora</taxon>
        <taxon>Intramacronucleata</taxon>
        <taxon>Oligohymenophorea</taxon>
        <taxon>Hymenostomatida</taxon>
        <taxon>Tetrahymenina</taxon>
        <taxon>Tetrahymenidae</taxon>
        <taxon>Tetrahymena</taxon>
    </lineage>
</organism>
<dbReference type="PANTHER" id="PTHR46210:SF1">
    <property type="entry name" value="FHA DOMAIN-CONTAINING PROTEIN"/>
    <property type="match status" value="1"/>
</dbReference>
<reference evidence="7" key="1">
    <citation type="journal article" date="2006" name="PLoS Biol.">
        <title>Macronuclear genome sequence of the ciliate Tetrahymena thermophila, a model eukaryote.</title>
        <authorList>
            <person name="Eisen J.A."/>
            <person name="Coyne R.S."/>
            <person name="Wu M."/>
            <person name="Wu D."/>
            <person name="Thiagarajan M."/>
            <person name="Wortman J.R."/>
            <person name="Badger J.H."/>
            <person name="Ren Q."/>
            <person name="Amedeo P."/>
            <person name="Jones K.M."/>
            <person name="Tallon L.J."/>
            <person name="Delcher A.L."/>
            <person name="Salzberg S.L."/>
            <person name="Silva J.C."/>
            <person name="Haas B.J."/>
            <person name="Majoros W.H."/>
            <person name="Farzad M."/>
            <person name="Carlton J.M."/>
            <person name="Smith R.K. Jr."/>
            <person name="Garg J."/>
            <person name="Pearlman R.E."/>
            <person name="Karrer K.M."/>
            <person name="Sun L."/>
            <person name="Manning G."/>
            <person name="Elde N.C."/>
            <person name="Turkewitz A.P."/>
            <person name="Asai D.J."/>
            <person name="Wilkes D.E."/>
            <person name="Wang Y."/>
            <person name="Cai H."/>
            <person name="Collins K."/>
            <person name="Stewart B.A."/>
            <person name="Lee S.R."/>
            <person name="Wilamowska K."/>
            <person name="Weinberg Z."/>
            <person name="Ruzzo W.L."/>
            <person name="Wloga D."/>
            <person name="Gaertig J."/>
            <person name="Frankel J."/>
            <person name="Tsao C.-C."/>
            <person name="Gorovsky M.A."/>
            <person name="Keeling P.J."/>
            <person name="Waller R.F."/>
            <person name="Patron N.J."/>
            <person name="Cherry J.M."/>
            <person name="Stover N.A."/>
            <person name="Krieger C.J."/>
            <person name="del Toro C."/>
            <person name="Ryder H.F."/>
            <person name="Williamson S.C."/>
            <person name="Barbeau R.A."/>
            <person name="Hamilton E.P."/>
            <person name="Orias E."/>
        </authorList>
    </citation>
    <scope>NUCLEOTIDE SEQUENCE [LARGE SCALE GENOMIC DNA]</scope>
    <source>
        <strain evidence="7">SB210</strain>
    </source>
</reference>
<evidence type="ECO:0000313" key="6">
    <source>
        <dbReference type="EMBL" id="EAS03167.3"/>
    </source>
</evidence>
<keyword evidence="7" id="KW-1185">Reference proteome</keyword>
<evidence type="ECO:0000256" key="1">
    <source>
        <dbReference type="ARBA" id="ARBA00022723"/>
    </source>
</evidence>
<gene>
    <name evidence="6" type="ORF">TTHERM_00446490</name>
</gene>
<dbReference type="InterPro" id="IPR011016">
    <property type="entry name" value="Znf_RING-CH"/>
</dbReference>
<feature type="domain" description="FHA" evidence="4">
    <location>
        <begin position="285"/>
        <end position="330"/>
    </location>
</feature>
<dbReference type="InParanoid" id="I7LWZ8"/>
<dbReference type="CDD" id="cd00060">
    <property type="entry name" value="FHA"/>
    <property type="match status" value="1"/>
</dbReference>
<dbReference type="GO" id="GO:0008270">
    <property type="term" value="F:zinc ion binding"/>
    <property type="evidence" value="ECO:0007669"/>
    <property type="project" value="UniProtKB-KW"/>
</dbReference>
<dbReference type="InterPro" id="IPR000253">
    <property type="entry name" value="FHA_dom"/>
</dbReference>
<dbReference type="PROSITE" id="PS50006">
    <property type="entry name" value="FHA_DOMAIN"/>
    <property type="match status" value="1"/>
</dbReference>
<dbReference type="RefSeq" id="XP_001023412.3">
    <property type="nucleotide sequence ID" value="XM_001023412.3"/>
</dbReference>
<evidence type="ECO:0000256" key="3">
    <source>
        <dbReference type="ARBA" id="ARBA00022833"/>
    </source>
</evidence>
<dbReference type="SMART" id="SM00744">
    <property type="entry name" value="RINGv"/>
    <property type="match status" value="1"/>
</dbReference>
<dbReference type="eggNOG" id="KOG1609">
    <property type="taxonomic scope" value="Eukaryota"/>
</dbReference>
<dbReference type="CDD" id="cd16495">
    <property type="entry name" value="RING_CH-C4HC3_MARCH"/>
    <property type="match status" value="1"/>
</dbReference>
<sequence>MGACVGKSNQTKYCIYVKAKIWEKDTPNLFDFETDQIIKRNFVLKEKDQVVAYDQELIPLSQSEQIKNQVQIFDIRMENGSYSLKAFNSSPDFTLWRVIRDEPSTFNQPTWNVKKGDTIKLGRILLKIEDFSHTGNLSQNQDLLKKEDDDAEQGIKATDQSQNMDDRQFQCKICLAETATTENPLLSACGCQGSLKYCHLACLKQWVSSLGKTKMMGNTKVFVYKKLICELCKCEYKTSFKYQNFEYNLLELKKSSNPYVVLRQINPNSKDHYFYMVDLVNNSSCEIGRIFDCHIRLNDISVSRNHASLTLQGDKLVLKDNKSKFGTLVQINDKLDLQNLKDKKIVLQTGKAILVLEVVKKSSIKSEQISPIPAHIEICRVINEHNYLSGQIQKYQQDKNEEKDVAEEIENNDVIIYDMVDNQQLQQDIYSIGKEKKFKNQIFNQYNNNNNNNSLPQAQFQSFTYHQNSQNINIENQNNQQQPRQIGITDIRIDYE</sequence>
<dbReference type="AlphaFoldDB" id="I7LWZ8"/>
<proteinExistence type="predicted"/>
<dbReference type="SMART" id="SM00240">
    <property type="entry name" value="FHA"/>
    <property type="match status" value="1"/>
</dbReference>
<dbReference type="InterPro" id="IPR013083">
    <property type="entry name" value="Znf_RING/FYVE/PHD"/>
</dbReference>
<evidence type="ECO:0000313" key="7">
    <source>
        <dbReference type="Proteomes" id="UP000009168"/>
    </source>
</evidence>
<dbReference type="PANTHER" id="PTHR46210">
    <property type="entry name" value="FHA DOMAIN-CONTAINING PROTEIN"/>
    <property type="match status" value="1"/>
</dbReference>
<name>I7LWZ8_TETTS</name>
<dbReference type="EMBL" id="GG662504">
    <property type="protein sequence ID" value="EAS03167.3"/>
    <property type="molecule type" value="Genomic_DNA"/>
</dbReference>
<evidence type="ECO:0000259" key="4">
    <source>
        <dbReference type="PROSITE" id="PS50006"/>
    </source>
</evidence>
<dbReference type="SUPFAM" id="SSF49879">
    <property type="entry name" value="SMAD/FHA domain"/>
    <property type="match status" value="1"/>
</dbReference>
<keyword evidence="3" id="KW-0862">Zinc</keyword>
<dbReference type="Pfam" id="PF12906">
    <property type="entry name" value="RINGv"/>
    <property type="match status" value="1"/>
</dbReference>
<protein>
    <submittedName>
        <fullName evidence="6">FHA domain protein</fullName>
    </submittedName>
</protein>
<dbReference type="OrthoDB" id="264354at2759"/>